<evidence type="ECO:0000313" key="3">
    <source>
        <dbReference type="EMBL" id="QDV67725.1"/>
    </source>
</evidence>
<feature type="domain" description="Gfo/Idh/MocA-like oxidoreductase N-terminal" evidence="1">
    <location>
        <begin position="81"/>
        <end position="208"/>
    </location>
</feature>
<dbReference type="GO" id="GO:0000166">
    <property type="term" value="F:nucleotide binding"/>
    <property type="evidence" value="ECO:0007669"/>
    <property type="project" value="InterPro"/>
</dbReference>
<accession>A0A518JQA0</accession>
<dbReference type="EMBL" id="CP036348">
    <property type="protein sequence ID" value="QDV67725.1"/>
    <property type="molecule type" value="Genomic_DNA"/>
</dbReference>
<dbReference type="SUPFAM" id="SSF55347">
    <property type="entry name" value="Glyceraldehyde-3-phosphate dehydrogenase-like, C-terminal domain"/>
    <property type="match status" value="1"/>
</dbReference>
<dbReference type="Pfam" id="PF01408">
    <property type="entry name" value="GFO_IDH_MocA"/>
    <property type="match status" value="1"/>
</dbReference>
<dbReference type="Gene3D" id="3.30.360.10">
    <property type="entry name" value="Dihydrodipicolinate Reductase, domain 2"/>
    <property type="match status" value="1"/>
</dbReference>
<organism evidence="3 4">
    <name type="scientific">Rosistilla carotiformis</name>
    <dbReference type="NCBI Taxonomy" id="2528017"/>
    <lineage>
        <taxon>Bacteria</taxon>
        <taxon>Pseudomonadati</taxon>
        <taxon>Planctomycetota</taxon>
        <taxon>Planctomycetia</taxon>
        <taxon>Pirellulales</taxon>
        <taxon>Pirellulaceae</taxon>
        <taxon>Rosistilla</taxon>
    </lineage>
</organism>
<protein>
    <submittedName>
        <fullName evidence="3">Inositol 2-dehydrogenase</fullName>
        <ecNumber evidence="3">1.1.1.18</ecNumber>
    </submittedName>
</protein>
<dbReference type="AlphaFoldDB" id="A0A518JQA0"/>
<dbReference type="Pfam" id="PF22725">
    <property type="entry name" value="GFO_IDH_MocA_C3"/>
    <property type="match status" value="1"/>
</dbReference>
<evidence type="ECO:0000259" key="1">
    <source>
        <dbReference type="Pfam" id="PF01408"/>
    </source>
</evidence>
<dbReference type="InterPro" id="IPR050463">
    <property type="entry name" value="Gfo/Idh/MocA_oxidrdct_glycsds"/>
</dbReference>
<dbReference type="InterPro" id="IPR000683">
    <property type="entry name" value="Gfo/Idh/MocA-like_OxRdtase_N"/>
</dbReference>
<dbReference type="GO" id="GO:0050112">
    <property type="term" value="F:inositol 2-dehydrogenase (NAD+) activity"/>
    <property type="evidence" value="ECO:0007669"/>
    <property type="project" value="UniProtKB-EC"/>
</dbReference>
<dbReference type="InterPro" id="IPR036291">
    <property type="entry name" value="NAD(P)-bd_dom_sf"/>
</dbReference>
<dbReference type="EC" id="1.1.1.18" evidence="3"/>
<sequence>MVWMFSWGYTGDFYPPVFPPQEQYRAMPNAVSSDRNDDRPNTSTPDRRNFLRATAAASTAAAMTVPSMVHSEDPTKKQTVNLGIVGCGGRGSGAINDSLSINEGIKLIAAADLYADKNERLKSTLTRRHPEKIDLADDKMYAGLDSYKKVLEDPDVDVVLLTTSPAFRPYHILEAVQAGKHVFAEKPSCVDPAGYQICLQAHELAEKNGTSIVTGTQYRRQVNYVGAVDKIRSGMIGDIISATSRYCSTGIWYKNRTEGMSDTEYQLNNWMHFIWLSGDQITEQAVHNIDTMNWVMGSAPVSAYGSGGRFTRPDDSEMWDNMEIDYMYPGDRNLSFMCRQVPGTRGDNSNVIYGTEANCHIGAGSTGSKIVDRNGKELWSMKGSIADAYQQEHKDLVDAVRNNQPIVELKQTAESSLTAVMGRMAAYTGQLVSWDFVTKESKLDLFPKELTWDGKRPAGEFAIPGKTKLV</sequence>
<keyword evidence="4" id="KW-1185">Reference proteome</keyword>
<dbReference type="SUPFAM" id="SSF51735">
    <property type="entry name" value="NAD(P)-binding Rossmann-fold domains"/>
    <property type="match status" value="1"/>
</dbReference>
<dbReference type="Gene3D" id="3.40.50.720">
    <property type="entry name" value="NAD(P)-binding Rossmann-like Domain"/>
    <property type="match status" value="1"/>
</dbReference>
<evidence type="ECO:0000259" key="2">
    <source>
        <dbReference type="Pfam" id="PF22725"/>
    </source>
</evidence>
<dbReference type="PANTHER" id="PTHR43818:SF5">
    <property type="entry name" value="OXIDOREDUCTASE FAMILY PROTEIN"/>
    <property type="match status" value="1"/>
</dbReference>
<dbReference type="NCBIfam" id="TIGR01409">
    <property type="entry name" value="TAT_signal_seq"/>
    <property type="match status" value="1"/>
</dbReference>
<evidence type="ECO:0000313" key="4">
    <source>
        <dbReference type="Proteomes" id="UP000315082"/>
    </source>
</evidence>
<dbReference type="InterPro" id="IPR055170">
    <property type="entry name" value="GFO_IDH_MocA-like_dom"/>
</dbReference>
<keyword evidence="3" id="KW-0560">Oxidoreductase</keyword>
<dbReference type="KEGG" id="rcf:Poly24_14290"/>
<name>A0A518JQA0_9BACT</name>
<proteinExistence type="predicted"/>
<feature type="domain" description="GFO/IDH/MocA-like oxidoreductase" evidence="2">
    <location>
        <begin position="229"/>
        <end position="357"/>
    </location>
</feature>
<dbReference type="Proteomes" id="UP000315082">
    <property type="component" value="Chromosome"/>
</dbReference>
<dbReference type="PANTHER" id="PTHR43818">
    <property type="entry name" value="BCDNA.GH03377"/>
    <property type="match status" value="1"/>
</dbReference>
<reference evidence="3 4" key="1">
    <citation type="submission" date="2019-02" db="EMBL/GenBank/DDBJ databases">
        <title>Deep-cultivation of Planctomycetes and their phenomic and genomic characterization uncovers novel biology.</title>
        <authorList>
            <person name="Wiegand S."/>
            <person name="Jogler M."/>
            <person name="Boedeker C."/>
            <person name="Pinto D."/>
            <person name="Vollmers J."/>
            <person name="Rivas-Marin E."/>
            <person name="Kohn T."/>
            <person name="Peeters S.H."/>
            <person name="Heuer A."/>
            <person name="Rast P."/>
            <person name="Oberbeckmann S."/>
            <person name="Bunk B."/>
            <person name="Jeske O."/>
            <person name="Meyerdierks A."/>
            <person name="Storesund J.E."/>
            <person name="Kallscheuer N."/>
            <person name="Luecker S."/>
            <person name="Lage O.M."/>
            <person name="Pohl T."/>
            <person name="Merkel B.J."/>
            <person name="Hornburger P."/>
            <person name="Mueller R.-W."/>
            <person name="Bruemmer F."/>
            <person name="Labrenz M."/>
            <person name="Spormann A.M."/>
            <person name="Op den Camp H."/>
            <person name="Overmann J."/>
            <person name="Amann R."/>
            <person name="Jetten M.S.M."/>
            <person name="Mascher T."/>
            <person name="Medema M.H."/>
            <person name="Devos D.P."/>
            <person name="Kaster A.-K."/>
            <person name="Ovreas L."/>
            <person name="Rohde M."/>
            <person name="Galperin M.Y."/>
            <person name="Jogler C."/>
        </authorList>
    </citation>
    <scope>NUCLEOTIDE SEQUENCE [LARGE SCALE GENOMIC DNA]</scope>
    <source>
        <strain evidence="3 4">Poly24</strain>
    </source>
</reference>
<gene>
    <name evidence="3" type="primary">iolG_4</name>
    <name evidence="3" type="ORF">Poly24_14290</name>
</gene>
<dbReference type="InterPro" id="IPR019546">
    <property type="entry name" value="TAT_signal_bac_arc"/>
</dbReference>